<reference evidence="2 3" key="1">
    <citation type="submission" date="2017-09" db="EMBL/GenBank/DDBJ databases">
        <title>Sphingomonas spermidinifaciens 9NM-10, whole genome shotgun sequence.</title>
        <authorList>
            <person name="Feng G."/>
            <person name="Zhu H."/>
        </authorList>
    </citation>
    <scope>NUCLEOTIDE SEQUENCE [LARGE SCALE GENOMIC DNA]</scope>
    <source>
        <strain evidence="2 3">9NM-10</strain>
    </source>
</reference>
<name>A0A2A4B616_9SPHN</name>
<dbReference type="EMBL" id="NWMW01000001">
    <property type="protein sequence ID" value="PCD03392.1"/>
    <property type="molecule type" value="Genomic_DNA"/>
</dbReference>
<organism evidence="2 3">
    <name type="scientific">Sphingomonas spermidinifaciens</name>
    <dbReference type="NCBI Taxonomy" id="1141889"/>
    <lineage>
        <taxon>Bacteria</taxon>
        <taxon>Pseudomonadati</taxon>
        <taxon>Pseudomonadota</taxon>
        <taxon>Alphaproteobacteria</taxon>
        <taxon>Sphingomonadales</taxon>
        <taxon>Sphingomonadaceae</taxon>
        <taxon>Sphingomonas</taxon>
    </lineage>
</organism>
<dbReference type="RefSeq" id="WP_096341792.1">
    <property type="nucleotide sequence ID" value="NZ_NWMW01000001.1"/>
</dbReference>
<dbReference type="Pfam" id="PF12728">
    <property type="entry name" value="HTH_17"/>
    <property type="match status" value="1"/>
</dbReference>
<protein>
    <submittedName>
        <fullName evidence="2">Excisionase</fullName>
    </submittedName>
</protein>
<keyword evidence="3" id="KW-1185">Reference proteome</keyword>
<sequence>MSRARTIKDRHSAAEATPTLFEDLPTEPICVRVAAAVKLTGIPRSTLYELIGSGEIETAKIGRSTFILYASLKRLFEKH</sequence>
<evidence type="ECO:0000259" key="1">
    <source>
        <dbReference type="Pfam" id="PF12728"/>
    </source>
</evidence>
<feature type="domain" description="Helix-turn-helix" evidence="1">
    <location>
        <begin position="33"/>
        <end position="78"/>
    </location>
</feature>
<dbReference type="AlphaFoldDB" id="A0A2A4B616"/>
<evidence type="ECO:0000313" key="3">
    <source>
        <dbReference type="Proteomes" id="UP000218366"/>
    </source>
</evidence>
<accession>A0A2A4B616</accession>
<dbReference type="Proteomes" id="UP000218366">
    <property type="component" value="Unassembled WGS sequence"/>
</dbReference>
<comment type="caution">
    <text evidence="2">The sequence shown here is derived from an EMBL/GenBank/DDBJ whole genome shotgun (WGS) entry which is preliminary data.</text>
</comment>
<proteinExistence type="predicted"/>
<evidence type="ECO:0000313" key="2">
    <source>
        <dbReference type="EMBL" id="PCD03392.1"/>
    </source>
</evidence>
<dbReference type="OrthoDB" id="7874861at2"/>
<gene>
    <name evidence="2" type="ORF">COC42_03075</name>
</gene>
<dbReference type="InterPro" id="IPR041657">
    <property type="entry name" value="HTH_17"/>
</dbReference>